<proteinExistence type="predicted"/>
<evidence type="ECO:0000313" key="1">
    <source>
        <dbReference type="EMBL" id="KAJ9096290.1"/>
    </source>
</evidence>
<protein>
    <submittedName>
        <fullName evidence="1">Cytosolic iron-sulfur protein assembly protein</fullName>
    </submittedName>
</protein>
<sequence length="382" mass="42964">MRLLYGIRAHHDKIWSVSSHQKLPLLATGSSDKTSAIFRLSETEKFPRVTTLDDTHTRSIRSVMFKPPIDDTVVDENELLDPPTLAMGSFDAKLSVWQAELPQDNDEDMDQEPREIWKQERKVVERAAQWELMAVIEGHEHEVKAVAWNCHGSLVASCSRDKTIWIWETDPDTLEEFECISVLTEHQQDVKHVIWHPTQNLLASSSYDDTICIYRQEYDDDDWGCAAVLNGHQGTVWCSAFEHPKSPSASETTVRLVSASDDLTVRIWSTSKEGSETNHDALPSSIKLSNEMQWDQECILPSAHTYPVYSVVWSSVSGRIASAGADGKIAVYKQTDGVWEIEGVTSAAHGVHEINTLAWSKLDDNREVLVSGGDDGYVNVWE</sequence>
<gene>
    <name evidence="1" type="primary">CIA1</name>
    <name evidence="1" type="ORF">QFC19_007254</name>
</gene>
<organism evidence="1 2">
    <name type="scientific">Naganishia cerealis</name>
    <dbReference type="NCBI Taxonomy" id="610337"/>
    <lineage>
        <taxon>Eukaryota</taxon>
        <taxon>Fungi</taxon>
        <taxon>Dikarya</taxon>
        <taxon>Basidiomycota</taxon>
        <taxon>Agaricomycotina</taxon>
        <taxon>Tremellomycetes</taxon>
        <taxon>Filobasidiales</taxon>
        <taxon>Filobasidiaceae</taxon>
        <taxon>Naganishia</taxon>
    </lineage>
</organism>
<dbReference type="Proteomes" id="UP001241377">
    <property type="component" value="Unassembled WGS sequence"/>
</dbReference>
<name>A0ACC2VB25_9TREE</name>
<dbReference type="EMBL" id="JASBWR010000094">
    <property type="protein sequence ID" value="KAJ9096290.1"/>
    <property type="molecule type" value="Genomic_DNA"/>
</dbReference>
<keyword evidence="2" id="KW-1185">Reference proteome</keyword>
<evidence type="ECO:0000313" key="2">
    <source>
        <dbReference type="Proteomes" id="UP001241377"/>
    </source>
</evidence>
<accession>A0ACC2VB25</accession>
<reference evidence="1" key="1">
    <citation type="submission" date="2023-04" db="EMBL/GenBank/DDBJ databases">
        <title>Draft Genome sequencing of Naganishia species isolated from polar environments using Oxford Nanopore Technology.</title>
        <authorList>
            <person name="Leo P."/>
            <person name="Venkateswaran K."/>
        </authorList>
    </citation>
    <scope>NUCLEOTIDE SEQUENCE</scope>
    <source>
        <strain evidence="1">MNA-CCFEE 5261</strain>
    </source>
</reference>
<comment type="caution">
    <text evidence="1">The sequence shown here is derived from an EMBL/GenBank/DDBJ whole genome shotgun (WGS) entry which is preliminary data.</text>
</comment>